<name>A0A840MPG5_9PROT</name>
<proteinExistence type="predicted"/>
<dbReference type="InterPro" id="IPR014985">
    <property type="entry name" value="WbqC"/>
</dbReference>
<reference evidence="1 2" key="1">
    <citation type="submission" date="2020-08" db="EMBL/GenBank/DDBJ databases">
        <title>Genomic Encyclopedia of Type Strains, Phase IV (KMG-IV): sequencing the most valuable type-strain genomes for metagenomic binning, comparative biology and taxonomic classification.</title>
        <authorList>
            <person name="Goeker M."/>
        </authorList>
    </citation>
    <scope>NUCLEOTIDE SEQUENCE [LARGE SCALE GENOMIC DNA]</scope>
    <source>
        <strain evidence="1 2">DSM 27165</strain>
    </source>
</reference>
<dbReference type="EMBL" id="JACHHY010000041">
    <property type="protein sequence ID" value="MBB5020528.1"/>
    <property type="molecule type" value="Genomic_DNA"/>
</dbReference>
<sequence>MKKVAILQSNYIPWKGYFDMIAAVDEFILYDDMQYTRRDWRNRNQIKTPQGVQWLTVPVLVKGKYHQKICETEIDGSEWASVHWKSLVQNYRRSSHFKAIAVWLEPLYVAEGYSHISQLNRRFIEAICNYLGIHTHITNSWDYQQVEGKTERLANLCVQAGGTEYVSGPAAKDYVSEKVFSDLGIKLTWFDYAGYPAYPQLWGDFTHGVTILDLLFNCGKDSIRYMRYVT</sequence>
<dbReference type="AlphaFoldDB" id="A0A840MPG5"/>
<dbReference type="Proteomes" id="UP000575898">
    <property type="component" value="Unassembled WGS sequence"/>
</dbReference>
<dbReference type="Pfam" id="PF08889">
    <property type="entry name" value="WbqC"/>
    <property type="match status" value="1"/>
</dbReference>
<gene>
    <name evidence="1" type="ORF">HNQ59_003849</name>
</gene>
<comment type="caution">
    <text evidence="1">The sequence shown here is derived from an EMBL/GenBank/DDBJ whole genome shotgun (WGS) entry which is preliminary data.</text>
</comment>
<evidence type="ECO:0000313" key="2">
    <source>
        <dbReference type="Proteomes" id="UP000575898"/>
    </source>
</evidence>
<dbReference type="RefSeq" id="WP_184041909.1">
    <property type="nucleotide sequence ID" value="NZ_JACHHY010000041.1"/>
</dbReference>
<keyword evidence="2" id="KW-1185">Reference proteome</keyword>
<evidence type="ECO:0008006" key="3">
    <source>
        <dbReference type="Google" id="ProtNLM"/>
    </source>
</evidence>
<organism evidence="1 2">
    <name type="scientific">Chitinivorax tropicus</name>
    <dbReference type="NCBI Taxonomy" id="714531"/>
    <lineage>
        <taxon>Bacteria</taxon>
        <taxon>Pseudomonadati</taxon>
        <taxon>Pseudomonadota</taxon>
        <taxon>Betaproteobacteria</taxon>
        <taxon>Chitinivorax</taxon>
    </lineage>
</organism>
<accession>A0A840MPG5</accession>
<protein>
    <recommendedName>
        <fullName evidence="3">WbqC family protein</fullName>
    </recommendedName>
</protein>
<evidence type="ECO:0000313" key="1">
    <source>
        <dbReference type="EMBL" id="MBB5020528.1"/>
    </source>
</evidence>